<feature type="compositionally biased region" description="Basic and acidic residues" evidence="1">
    <location>
        <begin position="100"/>
        <end position="148"/>
    </location>
</feature>
<proteinExistence type="predicted"/>
<dbReference type="Pfam" id="PF12118">
    <property type="entry name" value="SprA-related"/>
    <property type="match status" value="1"/>
</dbReference>
<feature type="compositionally biased region" description="Basic and acidic residues" evidence="1">
    <location>
        <begin position="229"/>
        <end position="240"/>
    </location>
</feature>
<dbReference type="RefSeq" id="WP_113744324.1">
    <property type="nucleotide sequence ID" value="NZ_UAPV01000001.1"/>
</dbReference>
<protein>
    <submittedName>
        <fullName evidence="2">SprA-related family</fullName>
    </submittedName>
</protein>
<evidence type="ECO:0000313" key="2">
    <source>
        <dbReference type="EMBL" id="SPT70228.1"/>
    </source>
</evidence>
<dbReference type="AlphaFoldDB" id="A0A2X0VL86"/>
<organism evidence="2 3">
    <name type="scientific">Anaerobiospirillum thomasii</name>
    <dbReference type="NCBI Taxonomy" id="179995"/>
    <lineage>
        <taxon>Bacteria</taxon>
        <taxon>Pseudomonadati</taxon>
        <taxon>Pseudomonadota</taxon>
        <taxon>Gammaproteobacteria</taxon>
        <taxon>Aeromonadales</taxon>
        <taxon>Succinivibrionaceae</taxon>
        <taxon>Anaerobiospirillum</taxon>
    </lineage>
</organism>
<feature type="compositionally biased region" description="Basic and acidic residues" evidence="1">
    <location>
        <begin position="183"/>
        <end position="196"/>
    </location>
</feature>
<evidence type="ECO:0000256" key="1">
    <source>
        <dbReference type="SAM" id="MobiDB-lite"/>
    </source>
</evidence>
<dbReference type="EMBL" id="UAPV01000001">
    <property type="protein sequence ID" value="SPT70228.1"/>
    <property type="molecule type" value="Genomic_DNA"/>
</dbReference>
<gene>
    <name evidence="2" type="ORF">NCTC13093_01637</name>
</gene>
<feature type="region of interest" description="Disordered" evidence="1">
    <location>
        <begin position="76"/>
        <end position="298"/>
    </location>
</feature>
<accession>A0A2X0VL86</accession>
<feature type="compositionally biased region" description="Basic and acidic residues" evidence="1">
    <location>
        <begin position="262"/>
        <end position="279"/>
    </location>
</feature>
<dbReference type="InterPro" id="IPR021973">
    <property type="entry name" value="SprA-related"/>
</dbReference>
<feature type="compositionally biased region" description="Low complexity" evidence="1">
    <location>
        <begin position="200"/>
        <end position="211"/>
    </location>
</feature>
<reference evidence="2 3" key="1">
    <citation type="submission" date="2018-06" db="EMBL/GenBank/DDBJ databases">
        <authorList>
            <consortium name="Pathogen Informatics"/>
            <person name="Doyle S."/>
        </authorList>
    </citation>
    <scope>NUCLEOTIDE SEQUENCE [LARGE SCALE GENOMIC DNA]</scope>
    <source>
        <strain evidence="2 3">NCTC13093</strain>
    </source>
</reference>
<sequence length="298" mass="32391">MINVNSPTQIHNGIAPQEQYQNLNAVAQQVSAKPLQLQNDNVDLQKDRPSDKDNSHFSHNRHTALKAYLGLNSKEAAPATPVAKDAANGKENAVNGNESTDDKTATTKDVKEGEKKPGETKELTEEERKQIESMKQREAEVRLHENTHKSVGGHLASAPSYEYETGPDGKRYITGGHVNIDVSEEKDPKATIEKMQKVRAAALAPAQPSSADRSVAASAQQKENAARAQMREQAQEEAQKAMEGSSDSDRSSSADTDNTIKGNEHTNKRSTTDEPKNNDNEPAAPAVISKKLEGYMGV</sequence>
<feature type="compositionally biased region" description="Low complexity" evidence="1">
    <location>
        <begin position="76"/>
        <end position="86"/>
    </location>
</feature>
<feature type="region of interest" description="Disordered" evidence="1">
    <location>
        <begin position="34"/>
        <end position="63"/>
    </location>
</feature>
<dbReference type="Proteomes" id="UP000250086">
    <property type="component" value="Unassembled WGS sequence"/>
</dbReference>
<evidence type="ECO:0000313" key="3">
    <source>
        <dbReference type="Proteomes" id="UP000250086"/>
    </source>
</evidence>
<keyword evidence="3" id="KW-1185">Reference proteome</keyword>
<name>A0A2X0VL86_9GAMM</name>
<feature type="compositionally biased region" description="Basic and acidic residues" evidence="1">
    <location>
        <begin position="43"/>
        <end position="56"/>
    </location>
</feature>